<evidence type="ECO:0000256" key="2">
    <source>
        <dbReference type="SAM" id="Phobius"/>
    </source>
</evidence>
<feature type="transmembrane region" description="Helical" evidence="2">
    <location>
        <begin position="143"/>
        <end position="166"/>
    </location>
</feature>
<evidence type="ECO:0000313" key="3">
    <source>
        <dbReference type="EMBL" id="KAL1845256.1"/>
    </source>
</evidence>
<reference evidence="3 4" key="1">
    <citation type="journal article" date="2024" name="Commun. Biol.">
        <title>Comparative genomic analysis of thermophilic fungi reveals convergent evolutionary adaptations and gene losses.</title>
        <authorList>
            <person name="Steindorff A.S."/>
            <person name="Aguilar-Pontes M.V."/>
            <person name="Robinson A.J."/>
            <person name="Andreopoulos B."/>
            <person name="LaButti K."/>
            <person name="Kuo A."/>
            <person name="Mondo S."/>
            <person name="Riley R."/>
            <person name="Otillar R."/>
            <person name="Haridas S."/>
            <person name="Lipzen A."/>
            <person name="Grimwood J."/>
            <person name="Schmutz J."/>
            <person name="Clum A."/>
            <person name="Reid I.D."/>
            <person name="Moisan M.C."/>
            <person name="Butler G."/>
            <person name="Nguyen T.T.M."/>
            <person name="Dewar K."/>
            <person name="Conant G."/>
            <person name="Drula E."/>
            <person name="Henrissat B."/>
            <person name="Hansel C."/>
            <person name="Singer S."/>
            <person name="Hutchinson M.I."/>
            <person name="de Vries R.P."/>
            <person name="Natvig D.O."/>
            <person name="Powell A.J."/>
            <person name="Tsang A."/>
            <person name="Grigoriev I.V."/>
        </authorList>
    </citation>
    <scope>NUCLEOTIDE SEQUENCE [LARGE SCALE GENOMIC DNA]</scope>
    <source>
        <strain evidence="3 4">ATCC 24622</strain>
    </source>
</reference>
<feature type="transmembrane region" description="Helical" evidence="2">
    <location>
        <begin position="118"/>
        <end position="137"/>
    </location>
</feature>
<protein>
    <submittedName>
        <fullName evidence="3">Uncharacterized protein</fullName>
    </submittedName>
</protein>
<keyword evidence="2" id="KW-0472">Membrane</keyword>
<keyword evidence="2" id="KW-0812">Transmembrane</keyword>
<dbReference type="EMBL" id="JAZHXJ010001174">
    <property type="protein sequence ID" value="KAL1845256.1"/>
    <property type="molecule type" value="Genomic_DNA"/>
</dbReference>
<feature type="compositionally biased region" description="Gly residues" evidence="1">
    <location>
        <begin position="12"/>
        <end position="25"/>
    </location>
</feature>
<sequence length="228" mass="22826">MGGRAGRRGAAVCGGGGVVAVGGSSGRRSSRRSSSSSSSNGSVGGGGGGGQLLVGRGVLGLLVDAEEGIVVVVVVVVVLVLVLRRWAQIVSARVASRRWLVRVGVGRTCGRRAHWRQLSLVVAGVWSGHACLSGIFAPRLVAVGAHVAAAPVAVDAVAVGSARLWAGRIGRMAMAAPSVVSDGGGGRRRCRLFARHRAGAGLGVAFDLAAGGGGQRRGRRVSSGKSRS</sequence>
<evidence type="ECO:0000256" key="1">
    <source>
        <dbReference type="SAM" id="MobiDB-lite"/>
    </source>
</evidence>
<comment type="caution">
    <text evidence="3">The sequence shown here is derived from an EMBL/GenBank/DDBJ whole genome shotgun (WGS) entry which is preliminary data.</text>
</comment>
<keyword evidence="4" id="KW-1185">Reference proteome</keyword>
<proteinExistence type="predicted"/>
<feature type="compositionally biased region" description="Low complexity" evidence="1">
    <location>
        <begin position="32"/>
        <end position="41"/>
    </location>
</feature>
<name>A0ABR3VU97_9PEZI</name>
<accession>A0ABR3VU97</accession>
<gene>
    <name evidence="3" type="ORF">VTK73DRAFT_786</name>
</gene>
<evidence type="ECO:0000313" key="4">
    <source>
        <dbReference type="Proteomes" id="UP001586593"/>
    </source>
</evidence>
<dbReference type="Proteomes" id="UP001586593">
    <property type="component" value="Unassembled WGS sequence"/>
</dbReference>
<feature type="region of interest" description="Disordered" evidence="1">
    <location>
        <begin position="1"/>
        <end position="46"/>
    </location>
</feature>
<feature type="transmembrane region" description="Helical" evidence="2">
    <location>
        <begin position="68"/>
        <end position="87"/>
    </location>
</feature>
<keyword evidence="2" id="KW-1133">Transmembrane helix</keyword>
<organism evidence="3 4">
    <name type="scientific">Phialemonium thermophilum</name>
    <dbReference type="NCBI Taxonomy" id="223376"/>
    <lineage>
        <taxon>Eukaryota</taxon>
        <taxon>Fungi</taxon>
        <taxon>Dikarya</taxon>
        <taxon>Ascomycota</taxon>
        <taxon>Pezizomycotina</taxon>
        <taxon>Sordariomycetes</taxon>
        <taxon>Sordariomycetidae</taxon>
        <taxon>Cephalothecales</taxon>
        <taxon>Cephalothecaceae</taxon>
        <taxon>Phialemonium</taxon>
    </lineage>
</organism>